<gene>
    <name evidence="1" type="ORF">P691DRAFT_766989</name>
</gene>
<reference evidence="1" key="1">
    <citation type="submission" date="2020-11" db="EMBL/GenBank/DDBJ databases">
        <authorList>
            <consortium name="DOE Joint Genome Institute"/>
            <person name="Ahrendt S."/>
            <person name="Riley R."/>
            <person name="Andreopoulos W."/>
            <person name="Labutti K."/>
            <person name="Pangilinan J."/>
            <person name="Ruiz-Duenas F.J."/>
            <person name="Barrasa J.M."/>
            <person name="Sanchez-Garcia M."/>
            <person name="Camarero S."/>
            <person name="Miyauchi S."/>
            <person name="Serrano A."/>
            <person name="Linde D."/>
            <person name="Babiker R."/>
            <person name="Drula E."/>
            <person name="Ayuso-Fernandez I."/>
            <person name="Pacheco R."/>
            <person name="Padilla G."/>
            <person name="Ferreira P."/>
            <person name="Barriuso J."/>
            <person name="Kellner H."/>
            <person name="Castanera R."/>
            <person name="Alfaro M."/>
            <person name="Ramirez L."/>
            <person name="Pisabarro A.G."/>
            <person name="Kuo A."/>
            <person name="Tritt A."/>
            <person name="Lipzen A."/>
            <person name="He G."/>
            <person name="Yan M."/>
            <person name="Ng V."/>
            <person name="Cullen D."/>
            <person name="Martin F."/>
            <person name="Rosso M.-N."/>
            <person name="Henrissat B."/>
            <person name="Hibbett D."/>
            <person name="Martinez A.T."/>
            <person name="Grigoriev I.V."/>
        </authorList>
    </citation>
    <scope>NUCLEOTIDE SEQUENCE</scope>
    <source>
        <strain evidence="1">MF-IS2</strain>
    </source>
</reference>
<dbReference type="AlphaFoldDB" id="A0A9P5WZ12"/>
<sequence length="150" mass="16247">MCPTTPPPKATQGPILTVGVSLPDLVNQANITLSHAKSLLHIDSACLTSSGITCATAPVPTQSDLNIVEAMLPPKITRSRASLPSSQSFIKIVDIPYFKPGTTEPPNRQEISNQLIPSPILVNMIEHIWFIHNSPKADSSTFWINLVDLQ</sequence>
<accession>A0A9P5WZ12</accession>
<organism evidence="1 2">
    <name type="scientific">Macrolepiota fuliginosa MF-IS2</name>
    <dbReference type="NCBI Taxonomy" id="1400762"/>
    <lineage>
        <taxon>Eukaryota</taxon>
        <taxon>Fungi</taxon>
        <taxon>Dikarya</taxon>
        <taxon>Basidiomycota</taxon>
        <taxon>Agaricomycotina</taxon>
        <taxon>Agaricomycetes</taxon>
        <taxon>Agaricomycetidae</taxon>
        <taxon>Agaricales</taxon>
        <taxon>Agaricineae</taxon>
        <taxon>Agaricaceae</taxon>
        <taxon>Macrolepiota</taxon>
    </lineage>
</organism>
<proteinExistence type="predicted"/>
<comment type="caution">
    <text evidence="1">The sequence shown here is derived from an EMBL/GenBank/DDBJ whole genome shotgun (WGS) entry which is preliminary data.</text>
</comment>
<name>A0A9P5WZ12_9AGAR</name>
<evidence type="ECO:0000313" key="2">
    <source>
        <dbReference type="Proteomes" id="UP000807342"/>
    </source>
</evidence>
<keyword evidence="2" id="KW-1185">Reference proteome</keyword>
<dbReference type="OrthoDB" id="3063088at2759"/>
<dbReference type="Proteomes" id="UP000807342">
    <property type="component" value="Unassembled WGS sequence"/>
</dbReference>
<dbReference type="EMBL" id="MU152160">
    <property type="protein sequence ID" value="KAF9440940.1"/>
    <property type="molecule type" value="Genomic_DNA"/>
</dbReference>
<evidence type="ECO:0000313" key="1">
    <source>
        <dbReference type="EMBL" id="KAF9440940.1"/>
    </source>
</evidence>
<protein>
    <submittedName>
        <fullName evidence="1">Uncharacterized protein</fullName>
    </submittedName>
</protein>